<comment type="caution">
    <text evidence="2">The sequence shown here is derived from an EMBL/GenBank/DDBJ whole genome shotgun (WGS) entry which is preliminary data.</text>
</comment>
<dbReference type="Gene3D" id="3.40.50.720">
    <property type="entry name" value="NAD(P)-binding Rossmann-like Domain"/>
    <property type="match status" value="1"/>
</dbReference>
<gene>
    <name evidence="2" type="ORF">GTW09_03870</name>
</gene>
<evidence type="ECO:0000313" key="2">
    <source>
        <dbReference type="EMBL" id="NDW20658.1"/>
    </source>
</evidence>
<evidence type="ECO:0000313" key="3">
    <source>
        <dbReference type="Proteomes" id="UP000478837"/>
    </source>
</evidence>
<dbReference type="Proteomes" id="UP000478837">
    <property type="component" value="Unassembled WGS sequence"/>
</dbReference>
<evidence type="ECO:0000259" key="1">
    <source>
        <dbReference type="Pfam" id="PF13524"/>
    </source>
</evidence>
<dbReference type="RefSeq" id="WP_163110246.1">
    <property type="nucleotide sequence ID" value="NZ_JAAAWP010000002.1"/>
</dbReference>
<sequence length="436" mass="50497">MLESPRTFFAIHLFETKPYEDSSGKLEVREPMVQSGLLGEHETYAFGWQEADSEDLVSQSVDYCLSKTGQAPVVVYGAGAHTTQYWKFISRLNVVAIADKNERLWGKKLNDLPIIPPQDICSFSLNVLISSRAYEDNIHTELSQRYPAAALFKLYGSEFMAAALGRWCEELESRILIFKPDLLVHTPTHVKENIPKSFFLKLKKYLPQLRILTIWWDYDEENEESGYLDYERDVLDYADLVIENSNASRLEKMYQRLVPYCKHTNPERVIFHPTWFDPSIFYYDDKKTRSYAVSMFGSIVGEREFWLNILKESFGSDFNHFGGVSGKHRKPISTYEYAELLRETKVVINSQTYSFRSQCKGKVREALQCGAILLEQQNDETKAFNDLFGPFNIHYYNSKEELINKVDSLLKSKEQAARVGAKEVCCKWTMKVLELL</sequence>
<organism evidence="2 3">
    <name type="scientific">Alteromonas hispanica</name>
    <dbReference type="NCBI Taxonomy" id="315421"/>
    <lineage>
        <taxon>Bacteria</taxon>
        <taxon>Pseudomonadati</taxon>
        <taxon>Pseudomonadota</taxon>
        <taxon>Gammaproteobacteria</taxon>
        <taxon>Alteromonadales</taxon>
        <taxon>Alteromonadaceae</taxon>
        <taxon>Alteromonas/Salinimonas group</taxon>
        <taxon>Alteromonas</taxon>
    </lineage>
</organism>
<protein>
    <recommendedName>
        <fullName evidence="1">Spore protein YkvP/CgeB glycosyl transferase-like domain-containing protein</fullName>
    </recommendedName>
</protein>
<dbReference type="AlphaFoldDB" id="A0A6L9MR71"/>
<reference evidence="2 3" key="1">
    <citation type="submission" date="2020-01" db="EMBL/GenBank/DDBJ databases">
        <title>Genomes of bacteria type strains.</title>
        <authorList>
            <person name="Chen J."/>
            <person name="Zhu S."/>
            <person name="Yang J."/>
        </authorList>
    </citation>
    <scope>NUCLEOTIDE SEQUENCE [LARGE SCALE GENOMIC DNA]</scope>
    <source>
        <strain evidence="2 3">LMG 22958</strain>
    </source>
</reference>
<keyword evidence="3" id="KW-1185">Reference proteome</keyword>
<dbReference type="Pfam" id="PF13524">
    <property type="entry name" value="Glyco_trans_1_2"/>
    <property type="match status" value="1"/>
</dbReference>
<name>A0A6L9MR71_9ALTE</name>
<accession>A0A6L9MR71</accession>
<feature type="domain" description="Spore protein YkvP/CgeB glycosyl transferase-like" evidence="1">
    <location>
        <begin position="303"/>
        <end position="422"/>
    </location>
</feature>
<dbReference type="InterPro" id="IPR055259">
    <property type="entry name" value="YkvP/CgeB_Glyco_trans-like"/>
</dbReference>
<dbReference type="EMBL" id="JAAAWP010000002">
    <property type="protein sequence ID" value="NDW20658.1"/>
    <property type="molecule type" value="Genomic_DNA"/>
</dbReference>
<proteinExistence type="predicted"/>